<dbReference type="Gene3D" id="3.20.20.190">
    <property type="entry name" value="Phosphatidylinositol (PI) phosphodiesterase"/>
    <property type="match status" value="1"/>
</dbReference>
<dbReference type="OrthoDB" id="1046782at2759"/>
<dbReference type="PANTHER" id="PTHR13593">
    <property type="match status" value="1"/>
</dbReference>
<reference evidence="2" key="2">
    <citation type="submission" date="2025-08" db="UniProtKB">
        <authorList>
            <consortium name="Ensembl"/>
        </authorList>
    </citation>
    <scope>IDENTIFICATION</scope>
</reference>
<dbReference type="Ensembl" id="ENSECRT00000020291.1">
    <property type="protein sequence ID" value="ENSECRP00000019869.1"/>
    <property type="gene ID" value="ENSECRG00000013317.1"/>
</dbReference>
<dbReference type="CDD" id="cd08616">
    <property type="entry name" value="PI-PLCXD1c"/>
    <property type="match status" value="1"/>
</dbReference>
<dbReference type="InterPro" id="IPR017946">
    <property type="entry name" value="PLC-like_Pdiesterase_TIM-brl"/>
</dbReference>
<dbReference type="GO" id="GO:0008081">
    <property type="term" value="F:phosphoric diester hydrolase activity"/>
    <property type="evidence" value="ECO:0007669"/>
    <property type="project" value="InterPro"/>
</dbReference>
<reference evidence="2" key="1">
    <citation type="submission" date="2021-06" db="EMBL/GenBank/DDBJ databases">
        <authorList>
            <consortium name="Wellcome Sanger Institute Data Sharing"/>
        </authorList>
    </citation>
    <scope>NUCLEOTIDE SEQUENCE [LARGE SCALE GENOMIC DNA]</scope>
</reference>
<dbReference type="InterPro" id="IPR042158">
    <property type="entry name" value="PLCXD1/2/3"/>
</dbReference>
<dbReference type="Proteomes" id="UP000694620">
    <property type="component" value="Chromosome 4"/>
</dbReference>
<dbReference type="SUPFAM" id="SSF51695">
    <property type="entry name" value="PLC-like phosphodiesterases"/>
    <property type="match status" value="1"/>
</dbReference>
<dbReference type="GO" id="GO:0006629">
    <property type="term" value="P:lipid metabolic process"/>
    <property type="evidence" value="ECO:0007669"/>
    <property type="project" value="InterPro"/>
</dbReference>
<reference evidence="2" key="3">
    <citation type="submission" date="2025-09" db="UniProtKB">
        <authorList>
            <consortium name="Ensembl"/>
        </authorList>
    </citation>
    <scope>IDENTIFICATION</scope>
</reference>
<dbReference type="PROSITE" id="PS50007">
    <property type="entry name" value="PIPLC_X_DOMAIN"/>
    <property type="match status" value="1"/>
</dbReference>
<evidence type="ECO:0000313" key="2">
    <source>
        <dbReference type="Ensembl" id="ENSECRP00000019869.1"/>
    </source>
</evidence>
<protein>
    <submittedName>
        <fullName evidence="2">Zgc:112023</fullName>
    </submittedName>
</protein>
<feature type="domain" description="Phosphatidylinositol-specific phospholipase C X" evidence="1">
    <location>
        <begin position="57"/>
        <end position="230"/>
    </location>
</feature>
<gene>
    <name evidence="2" type="primary">PLCXD1</name>
    <name evidence="2" type="synonym">LOC114650401</name>
</gene>
<accession>A0A8C4SUG9</accession>
<evidence type="ECO:0000313" key="3">
    <source>
        <dbReference type="Proteomes" id="UP000694620"/>
    </source>
</evidence>
<dbReference type="AlphaFoldDB" id="A0A8C4SUG9"/>
<dbReference type="SMART" id="SM00148">
    <property type="entry name" value="PLCXc"/>
    <property type="match status" value="1"/>
</dbReference>
<dbReference type="GeneTree" id="ENSGT00940000161625"/>
<dbReference type="PANTHER" id="PTHR13593:SF24">
    <property type="entry name" value="PI-PLC X DOMAIN-CONTAINING PROTEIN 1"/>
    <property type="match status" value="1"/>
</dbReference>
<sequence>MPFVRLKIICHRRVPLAGKINTVGRLESSNMRHKCMTHEHFIKGHKFEDWMSKLPEQLWDVPLYNLAIPGSHDTMSYCLDINSPIDKSGPKILNLVDKIFPCFVRPQIYKWSTTQEKNIVEQLDAGIRYFDLRISHKDHDTSSNLYFSHGLYTLLSVKEVLTFIAQWLENHQKEVVILACSHFQGMTEDLHKHLISLLKNIFDAKLCLNSETVTLWNIWKLGHQVIVSYDNPIAKQHCELWPGISYWWADSMDPKAVVQYMINLQKIGRPGTFFVAGLNLTENWKFILTHLRKSMKTLTFKAYPFLMSWVRKQTPGSDRACLNIIAGDFIGLYDMVPQIISLNTKLLMCIT</sequence>
<dbReference type="InterPro" id="IPR051057">
    <property type="entry name" value="PI-PLC_domain"/>
</dbReference>
<keyword evidence="3" id="KW-1185">Reference proteome</keyword>
<proteinExistence type="predicted"/>
<name>A0A8C4SUG9_ERPCA</name>
<dbReference type="Pfam" id="PF00388">
    <property type="entry name" value="PI-PLC-X"/>
    <property type="match status" value="1"/>
</dbReference>
<dbReference type="InterPro" id="IPR000909">
    <property type="entry name" value="PLipase_C_PInositol-sp_X_dom"/>
</dbReference>
<organism evidence="2 3">
    <name type="scientific">Erpetoichthys calabaricus</name>
    <name type="common">Rope fish</name>
    <name type="synonym">Calamoichthys calabaricus</name>
    <dbReference type="NCBI Taxonomy" id="27687"/>
    <lineage>
        <taxon>Eukaryota</taxon>
        <taxon>Metazoa</taxon>
        <taxon>Chordata</taxon>
        <taxon>Craniata</taxon>
        <taxon>Vertebrata</taxon>
        <taxon>Euteleostomi</taxon>
        <taxon>Actinopterygii</taxon>
        <taxon>Polypteriformes</taxon>
        <taxon>Polypteridae</taxon>
        <taxon>Erpetoichthys</taxon>
    </lineage>
</organism>
<evidence type="ECO:0000259" key="1">
    <source>
        <dbReference type="SMART" id="SM00148"/>
    </source>
</evidence>